<evidence type="ECO:0000256" key="10">
    <source>
        <dbReference type="PROSITE-ProRule" id="PRU01023"/>
    </source>
</evidence>
<evidence type="ECO:0000259" key="12">
    <source>
        <dbReference type="PROSITE" id="PS51686"/>
    </source>
</evidence>
<evidence type="ECO:0000313" key="13">
    <source>
        <dbReference type="EMBL" id="KAL0081767.1"/>
    </source>
</evidence>
<feature type="binding site" evidence="10">
    <location>
        <position position="306"/>
    </location>
    <ligand>
        <name>S-adenosyl-L-methionine</name>
        <dbReference type="ChEBI" id="CHEBI:59789"/>
    </ligand>
</feature>
<dbReference type="PANTHER" id="PTHR22808">
    <property type="entry name" value="NCL1 YEAST -RELATED NOL1/NOP2/FMU SUN DOMAIN-CONTAINING"/>
    <property type="match status" value="1"/>
</dbReference>
<dbReference type="GO" id="GO:0008168">
    <property type="term" value="F:methyltransferase activity"/>
    <property type="evidence" value="ECO:0007669"/>
    <property type="project" value="UniProtKB-KW"/>
</dbReference>
<keyword evidence="9" id="KW-0539">Nucleus</keyword>
<feature type="binding site" evidence="10">
    <location>
        <begin position="220"/>
        <end position="226"/>
    </location>
    <ligand>
        <name>S-adenosyl-L-methionine</name>
        <dbReference type="ChEBI" id="CHEBI:59789"/>
    </ligand>
</feature>
<evidence type="ECO:0000256" key="1">
    <source>
        <dbReference type="ARBA" id="ARBA00004123"/>
    </source>
</evidence>
<feature type="binding site" evidence="10">
    <location>
        <position position="279"/>
    </location>
    <ligand>
        <name>S-adenosyl-L-methionine</name>
        <dbReference type="ChEBI" id="CHEBI:59789"/>
    </ligand>
</feature>
<dbReference type="GO" id="GO:0032259">
    <property type="term" value="P:methylation"/>
    <property type="evidence" value="ECO:0007669"/>
    <property type="project" value="UniProtKB-KW"/>
</dbReference>
<comment type="subcellular location">
    <subcellularLocation>
        <location evidence="1">Nucleus</location>
    </subcellularLocation>
</comment>
<keyword evidence="8 10" id="KW-0694">RNA-binding</keyword>
<dbReference type="SUPFAM" id="SSF53335">
    <property type="entry name" value="S-adenosyl-L-methionine-dependent methyltransferases"/>
    <property type="match status" value="1"/>
</dbReference>
<evidence type="ECO:0000313" key="14">
    <source>
        <dbReference type="Proteomes" id="UP001448207"/>
    </source>
</evidence>
<feature type="active site" description="Nucleophile" evidence="10">
    <location>
        <position position="359"/>
    </location>
</feature>
<feature type="region of interest" description="Disordered" evidence="11">
    <location>
        <begin position="49"/>
        <end position="73"/>
    </location>
</feature>
<comment type="caution">
    <text evidence="13">The sequence shown here is derived from an EMBL/GenBank/DDBJ whole genome shotgun (WGS) entry which is preliminary data.</text>
</comment>
<dbReference type="PROSITE" id="PS51686">
    <property type="entry name" value="SAM_MT_RSMB_NOP"/>
    <property type="match status" value="1"/>
</dbReference>
<feature type="region of interest" description="Disordered" evidence="11">
    <location>
        <begin position="531"/>
        <end position="551"/>
    </location>
</feature>
<gene>
    <name evidence="13" type="ORF">J3Q64DRAFT_1756161</name>
</gene>
<keyword evidence="7" id="KW-0819">tRNA processing</keyword>
<feature type="compositionally biased region" description="Basic and acidic residues" evidence="11">
    <location>
        <begin position="53"/>
        <end position="73"/>
    </location>
</feature>
<dbReference type="PRINTS" id="PR02011">
    <property type="entry name" value="RCMTNCL1"/>
</dbReference>
<dbReference type="InterPro" id="IPR049560">
    <property type="entry name" value="MeTrfase_RsmB-F_NOP2_cat"/>
</dbReference>
<feature type="compositionally biased region" description="Basic and acidic residues" evidence="11">
    <location>
        <begin position="531"/>
        <end position="544"/>
    </location>
</feature>
<evidence type="ECO:0000256" key="5">
    <source>
        <dbReference type="ARBA" id="ARBA00022679"/>
    </source>
</evidence>
<dbReference type="Gene3D" id="3.40.50.150">
    <property type="entry name" value="Vaccinia Virus protein VP39"/>
    <property type="match status" value="1"/>
</dbReference>
<sequence>MDVTSRGNGSGFNFQKRARKPVPPFHLLLCSFHTSFYTMAIKKGGRYNRKKTLRDDKRDGSAPYDSSDRKPSHYKDIVKENENFKSYYKSQNILSDSEFETFYSALQTTLPSTFRITGSRSAAVQIREFIENVYVPEMQNVIVDGEKYQPPSPLAWYPDQLGWQVNASRAILRRSAEFKKFHKFIVAETEAGNLSRQEAVSMVPPLLMDIKPHQWVLDMCAAPGSKTAQIIEAVHANDLLNEEPTGLVVANDSDYKRSHMLVHQTKRLQSPCFMATNHDATQFPNVHVHKEGEQALAWQFDRVLCDVPCSGDGTLRKNEKIWNDWGNGAAIALHTVQVQIFLRGAQLLKVGGRVVYSTCSFNPLENEAVVAEVLRLADGALEIKDVSDQLPALKRHHGLSTWKVMTKDGQYINSVDEIEDSRQRSRFPKSAFPPANADSLHLDRCLRIYPHDQDTGGFFVAVFEKVKPMTAADRAQIAKSEGKEVSWAEVEKAEAEDASLLESVKAAAGEDVEVETETTGGEIAIPVKRTLEDNQQKDAKKSKPDVPGIKEAPFDLMKPDNPDIDEIRNFYGIEADFPRDQFLLRSEEVAKNRSIYYISKSVKAVLEAPDIERLHVVNTGVRLFVRQGSLVEGGCPFRVTSEGLPMLERIISERRRVHINHAELKTLLTQAFPTIDEFEPATQTRLAEMERGCCIVHIDLSSASDAAPESIIPMTLPVWRGKTSLNVLINKQDKTSLCQRIFNLTPEKTPAHLQEKATANYLKKVEEDKKAEEDRLAQEKEDSSV</sequence>
<evidence type="ECO:0000256" key="8">
    <source>
        <dbReference type="ARBA" id="ARBA00022884"/>
    </source>
</evidence>
<evidence type="ECO:0000256" key="6">
    <source>
        <dbReference type="ARBA" id="ARBA00022691"/>
    </source>
</evidence>
<dbReference type="InterPro" id="IPR023267">
    <property type="entry name" value="RCMT"/>
</dbReference>
<proteinExistence type="inferred from homology"/>
<keyword evidence="3" id="KW-0820">tRNA-binding</keyword>
<dbReference type="InterPro" id="IPR018314">
    <property type="entry name" value="RsmB/NOL1/NOP2-like_CS"/>
</dbReference>
<keyword evidence="5 10" id="KW-0808">Transferase</keyword>
<keyword evidence="4 10" id="KW-0489">Methyltransferase</keyword>
<protein>
    <submittedName>
        <fullName evidence="13">S-adenosyl-L-methionine-dependent methyltransferase</fullName>
    </submittedName>
</protein>
<evidence type="ECO:0000256" key="9">
    <source>
        <dbReference type="ARBA" id="ARBA00023242"/>
    </source>
</evidence>
<dbReference type="PROSITE" id="PS01153">
    <property type="entry name" value="NOL1_NOP2_SUN"/>
    <property type="match status" value="1"/>
</dbReference>
<dbReference type="InterPro" id="IPR029063">
    <property type="entry name" value="SAM-dependent_MTases_sf"/>
</dbReference>
<dbReference type="PANTHER" id="PTHR22808:SF1">
    <property type="entry name" value="RNA CYTOSINE-C(5)-METHYLTRANSFERASE NSUN2-RELATED"/>
    <property type="match status" value="1"/>
</dbReference>
<evidence type="ECO:0000256" key="7">
    <source>
        <dbReference type="ARBA" id="ARBA00022694"/>
    </source>
</evidence>
<dbReference type="PRINTS" id="PR02008">
    <property type="entry name" value="RCMTFAMILY"/>
</dbReference>
<evidence type="ECO:0000256" key="2">
    <source>
        <dbReference type="ARBA" id="ARBA00007494"/>
    </source>
</evidence>
<keyword evidence="6 10" id="KW-0949">S-adenosyl-L-methionine</keyword>
<evidence type="ECO:0000256" key="4">
    <source>
        <dbReference type="ARBA" id="ARBA00022603"/>
    </source>
</evidence>
<feature type="binding site" evidence="10">
    <location>
        <position position="252"/>
    </location>
    <ligand>
        <name>S-adenosyl-L-methionine</name>
        <dbReference type="ChEBI" id="CHEBI:59789"/>
    </ligand>
</feature>
<name>A0ABR3ATK2_PHYBL</name>
<dbReference type="Proteomes" id="UP001448207">
    <property type="component" value="Unassembled WGS sequence"/>
</dbReference>
<dbReference type="InterPro" id="IPR057285">
    <property type="entry name" value="Pre-PUA_NSUN2"/>
</dbReference>
<dbReference type="Pfam" id="PF01189">
    <property type="entry name" value="Methyltr_RsmB-F"/>
    <property type="match status" value="1"/>
</dbReference>
<dbReference type="Pfam" id="PF25378">
    <property type="entry name" value="PUA_NSUN2"/>
    <property type="match status" value="1"/>
</dbReference>
<comment type="similarity">
    <text evidence="2 10">Belongs to the class I-like SAM-binding methyltransferase superfamily. RsmB/NOP family.</text>
</comment>
<dbReference type="EMBL" id="JBCLYO010000017">
    <property type="protein sequence ID" value="KAL0081767.1"/>
    <property type="molecule type" value="Genomic_DNA"/>
</dbReference>
<evidence type="ECO:0000256" key="3">
    <source>
        <dbReference type="ARBA" id="ARBA00022555"/>
    </source>
</evidence>
<organism evidence="13 14">
    <name type="scientific">Phycomyces blakesleeanus</name>
    <dbReference type="NCBI Taxonomy" id="4837"/>
    <lineage>
        <taxon>Eukaryota</taxon>
        <taxon>Fungi</taxon>
        <taxon>Fungi incertae sedis</taxon>
        <taxon>Mucoromycota</taxon>
        <taxon>Mucoromycotina</taxon>
        <taxon>Mucoromycetes</taxon>
        <taxon>Mucorales</taxon>
        <taxon>Phycomycetaceae</taxon>
        <taxon>Phycomyces</taxon>
    </lineage>
</organism>
<feature type="domain" description="SAM-dependent MTase RsmB/NOP-type" evidence="12">
    <location>
        <begin position="102"/>
        <end position="466"/>
    </location>
</feature>
<evidence type="ECO:0000256" key="11">
    <source>
        <dbReference type="SAM" id="MobiDB-lite"/>
    </source>
</evidence>
<reference evidence="13 14" key="1">
    <citation type="submission" date="2024-04" db="EMBL/GenBank/DDBJ databases">
        <title>Symmetric and asymmetric DNA N6-adenine methylation regulates different biological responses in Mucorales.</title>
        <authorList>
            <consortium name="Lawrence Berkeley National Laboratory"/>
            <person name="Lax C."/>
            <person name="Mondo S.J."/>
            <person name="Osorio-Concepcion M."/>
            <person name="Muszewska A."/>
            <person name="Corrochano-Luque M."/>
            <person name="Gutierrez G."/>
            <person name="Riley R."/>
            <person name="Lipzen A."/>
            <person name="Guo J."/>
            <person name="Hundley H."/>
            <person name="Amirebrahimi M."/>
            <person name="Ng V."/>
            <person name="Lorenzo-Gutierrez D."/>
            <person name="Binder U."/>
            <person name="Yang J."/>
            <person name="Song Y."/>
            <person name="Canovas D."/>
            <person name="Navarro E."/>
            <person name="Freitag M."/>
            <person name="Gabaldon T."/>
            <person name="Grigoriev I.V."/>
            <person name="Corrochano L.M."/>
            <person name="Nicolas F.E."/>
            <person name="Garre V."/>
        </authorList>
    </citation>
    <scope>NUCLEOTIDE SEQUENCE [LARGE SCALE GENOMIC DNA]</scope>
    <source>
        <strain evidence="13 14">L51</strain>
    </source>
</reference>
<dbReference type="Pfam" id="PF25376">
    <property type="entry name" value="Pre-PUA_NSUN2"/>
    <property type="match status" value="1"/>
</dbReference>
<dbReference type="InterPro" id="IPR057286">
    <property type="entry name" value="PUA_NSUN2"/>
</dbReference>
<keyword evidence="14" id="KW-1185">Reference proteome</keyword>
<accession>A0ABR3ATK2</accession>
<dbReference type="InterPro" id="IPR001678">
    <property type="entry name" value="MeTrfase_RsmB-F_NOP2_dom"/>
</dbReference>
<dbReference type="InterPro" id="IPR023270">
    <property type="entry name" value="RCMT_NCL1"/>
</dbReference>